<dbReference type="Proteomes" id="UP000054776">
    <property type="component" value="Unassembled WGS sequence"/>
</dbReference>
<proteinExistence type="predicted"/>
<dbReference type="AlphaFoldDB" id="A0A0V1B737"/>
<dbReference type="InParanoid" id="A0A0V1B737"/>
<keyword evidence="1" id="KW-0812">Transmembrane</keyword>
<dbReference type="EMBL" id="JYDH01000092">
    <property type="protein sequence ID" value="KRY32809.1"/>
    <property type="molecule type" value="Genomic_DNA"/>
</dbReference>
<protein>
    <recommendedName>
        <fullName evidence="2">PiggyBac transposable element-derived protein domain-containing protein</fullName>
    </recommendedName>
</protein>
<dbReference type="InterPro" id="IPR029526">
    <property type="entry name" value="PGBD"/>
</dbReference>
<keyword evidence="4" id="KW-1185">Reference proteome</keyword>
<dbReference type="OrthoDB" id="10049986at2759"/>
<feature type="transmembrane region" description="Helical" evidence="1">
    <location>
        <begin position="183"/>
        <end position="203"/>
    </location>
</feature>
<name>A0A0V1B737_TRISP</name>
<feature type="domain" description="PiggyBac transposable element-derived protein" evidence="2">
    <location>
        <begin position="30"/>
        <end position="200"/>
    </location>
</feature>
<evidence type="ECO:0000256" key="1">
    <source>
        <dbReference type="SAM" id="Phobius"/>
    </source>
</evidence>
<keyword evidence="1" id="KW-1133">Transmembrane helix</keyword>
<evidence type="ECO:0000313" key="3">
    <source>
        <dbReference type="EMBL" id="KRY32809.1"/>
    </source>
</evidence>
<keyword evidence="1" id="KW-0472">Membrane</keyword>
<evidence type="ECO:0000313" key="4">
    <source>
        <dbReference type="Proteomes" id="UP000054776"/>
    </source>
</evidence>
<gene>
    <name evidence="3" type="ORF">T01_3583</name>
</gene>
<accession>A0A0V1B737</accession>
<organism evidence="3 4">
    <name type="scientific">Trichinella spiralis</name>
    <name type="common">Trichina worm</name>
    <dbReference type="NCBI Taxonomy" id="6334"/>
    <lineage>
        <taxon>Eukaryota</taxon>
        <taxon>Metazoa</taxon>
        <taxon>Ecdysozoa</taxon>
        <taxon>Nematoda</taxon>
        <taxon>Enoplea</taxon>
        <taxon>Dorylaimia</taxon>
        <taxon>Trichinellida</taxon>
        <taxon>Trichinellidae</taxon>
        <taxon>Trichinella</taxon>
    </lineage>
</organism>
<reference evidence="3 4" key="1">
    <citation type="submission" date="2015-01" db="EMBL/GenBank/DDBJ databases">
        <title>Evolution of Trichinella species and genotypes.</title>
        <authorList>
            <person name="Korhonen P.K."/>
            <person name="Edoardo P."/>
            <person name="Giuseppe L.R."/>
            <person name="Gasser R.B."/>
        </authorList>
    </citation>
    <scope>NUCLEOTIDE SEQUENCE [LARGE SCALE GENOMIC DNA]</scope>
    <source>
        <strain evidence="3">ISS3</strain>
    </source>
</reference>
<sequence length="230" mass="26858">MGEKYPLCAKYGVKINWIYGAEYSYALKDVLYAGKSSDGRQIGLVNTTVEQLHIHLNVFMHHYFASYSTVQYFLEHGLTAIDTDSANCRDVPLCVQKTRGRDVHSTLAAFEYNKKVIMIKGNHSKEERTVLLMSSSHTKLKIDNQRDDKRINITNDYKFGKEDVDSMDARIYYFCFKRKTKRYTMLILYLIVDVCINNAFLLISHQQSYQKTKKRFMKELSARWSINISK</sequence>
<comment type="caution">
    <text evidence="3">The sequence shown here is derived from an EMBL/GenBank/DDBJ whole genome shotgun (WGS) entry which is preliminary data.</text>
</comment>
<evidence type="ECO:0000259" key="2">
    <source>
        <dbReference type="Pfam" id="PF13843"/>
    </source>
</evidence>
<dbReference type="Pfam" id="PF13843">
    <property type="entry name" value="DDE_Tnp_1_7"/>
    <property type="match status" value="1"/>
</dbReference>